<name>A0A5J4U184_9EUKA</name>
<dbReference type="InterPro" id="IPR050839">
    <property type="entry name" value="Rho-assoc_Ser/Thr_Kinase"/>
</dbReference>
<evidence type="ECO:0000256" key="3">
    <source>
        <dbReference type="ARBA" id="ARBA00048679"/>
    </source>
</evidence>
<dbReference type="Gene3D" id="1.10.510.10">
    <property type="entry name" value="Transferase(Phosphotransferase) domain 1"/>
    <property type="match status" value="1"/>
</dbReference>
<dbReference type="PANTHER" id="PTHR22988">
    <property type="entry name" value="MYOTONIC DYSTROPHY S/T KINASE-RELATED"/>
    <property type="match status" value="1"/>
</dbReference>
<dbReference type="OrthoDB" id="3638488at2759"/>
<evidence type="ECO:0000256" key="4">
    <source>
        <dbReference type="SAM" id="MobiDB-lite"/>
    </source>
</evidence>
<dbReference type="GO" id="GO:0004674">
    <property type="term" value="F:protein serine/threonine kinase activity"/>
    <property type="evidence" value="ECO:0007669"/>
    <property type="project" value="UniProtKB-EC"/>
</dbReference>
<dbReference type="Proteomes" id="UP000324800">
    <property type="component" value="Unassembled WGS sequence"/>
</dbReference>
<evidence type="ECO:0000256" key="2">
    <source>
        <dbReference type="ARBA" id="ARBA00047899"/>
    </source>
</evidence>
<feature type="region of interest" description="Disordered" evidence="4">
    <location>
        <begin position="98"/>
        <end position="127"/>
    </location>
</feature>
<evidence type="ECO:0000313" key="6">
    <source>
        <dbReference type="EMBL" id="KAA6363721.1"/>
    </source>
</evidence>
<keyword evidence="5" id="KW-0812">Transmembrane</keyword>
<dbReference type="Gene3D" id="3.30.200.20">
    <property type="entry name" value="Phosphorylase Kinase, domain 1"/>
    <property type="match status" value="1"/>
</dbReference>
<protein>
    <recommendedName>
        <fullName evidence="8">AGC-kinase C-terminal domain-containing protein</fullName>
    </recommendedName>
</protein>
<evidence type="ECO:0000256" key="1">
    <source>
        <dbReference type="ARBA" id="ARBA00022553"/>
    </source>
</evidence>
<dbReference type="GO" id="GO:0031032">
    <property type="term" value="P:actomyosin structure organization"/>
    <property type="evidence" value="ECO:0007669"/>
    <property type="project" value="TreeGrafter"/>
</dbReference>
<comment type="caution">
    <text evidence="6">The sequence shown here is derived from an EMBL/GenBank/DDBJ whole genome shotgun (WGS) entry which is preliminary data.</text>
</comment>
<dbReference type="GO" id="GO:0005856">
    <property type="term" value="C:cytoskeleton"/>
    <property type="evidence" value="ECO:0007669"/>
    <property type="project" value="TreeGrafter"/>
</dbReference>
<keyword evidence="5" id="KW-1133">Transmembrane helix</keyword>
<dbReference type="PANTHER" id="PTHR22988:SF71">
    <property type="entry name" value="CITRON RHO-INTERACTING KINASE"/>
    <property type="match status" value="1"/>
</dbReference>
<gene>
    <name evidence="6" type="ORF">EZS28_040752</name>
</gene>
<comment type="catalytic activity">
    <reaction evidence="3">
        <text>L-seryl-[protein] + ATP = O-phospho-L-seryl-[protein] + ADP + H(+)</text>
        <dbReference type="Rhea" id="RHEA:17989"/>
        <dbReference type="Rhea" id="RHEA-COMP:9863"/>
        <dbReference type="Rhea" id="RHEA-COMP:11604"/>
        <dbReference type="ChEBI" id="CHEBI:15378"/>
        <dbReference type="ChEBI" id="CHEBI:29999"/>
        <dbReference type="ChEBI" id="CHEBI:30616"/>
        <dbReference type="ChEBI" id="CHEBI:83421"/>
        <dbReference type="ChEBI" id="CHEBI:456216"/>
        <dbReference type="EC" id="2.7.11.1"/>
    </reaction>
</comment>
<sequence length="259" mass="29134">MLLCYYHIFILIQILHYKETLQFPSDVQLSDEAVDLIRNLMTDAMRRLGTRSVSDIKNHGFFRGIEWAEPPMIPEVLNDTDTRNFDHFDEIEQPEQQFYGQNGKGFPGGKGKSGDKQGTSQVEPNQAWNQAPRSSLRWLHVQASKRHHRHSRKHALNSGRLLQHFRIQLCYGIECPEVAADVIVVVVIITVIVIIESVIVTDTITCKHISDITNTIVSIATIAITADPAINTQDETLGITVVIIIVTATSSEVAILRTR</sequence>
<keyword evidence="5" id="KW-0472">Membrane</keyword>
<dbReference type="EMBL" id="SNRW01022558">
    <property type="protein sequence ID" value="KAA6363721.1"/>
    <property type="molecule type" value="Genomic_DNA"/>
</dbReference>
<evidence type="ECO:0000256" key="5">
    <source>
        <dbReference type="SAM" id="Phobius"/>
    </source>
</evidence>
<feature type="transmembrane region" description="Helical" evidence="5">
    <location>
        <begin position="178"/>
        <end position="200"/>
    </location>
</feature>
<organism evidence="6 7">
    <name type="scientific">Streblomastix strix</name>
    <dbReference type="NCBI Taxonomy" id="222440"/>
    <lineage>
        <taxon>Eukaryota</taxon>
        <taxon>Metamonada</taxon>
        <taxon>Preaxostyla</taxon>
        <taxon>Oxymonadida</taxon>
        <taxon>Streblomastigidae</taxon>
        <taxon>Streblomastix</taxon>
    </lineage>
</organism>
<proteinExistence type="predicted"/>
<dbReference type="GO" id="GO:0005737">
    <property type="term" value="C:cytoplasm"/>
    <property type="evidence" value="ECO:0007669"/>
    <property type="project" value="TreeGrafter"/>
</dbReference>
<evidence type="ECO:0000313" key="7">
    <source>
        <dbReference type="Proteomes" id="UP000324800"/>
    </source>
</evidence>
<accession>A0A5J4U184</accession>
<feature type="compositionally biased region" description="Gly residues" evidence="4">
    <location>
        <begin position="102"/>
        <end position="111"/>
    </location>
</feature>
<evidence type="ECO:0008006" key="8">
    <source>
        <dbReference type="Google" id="ProtNLM"/>
    </source>
</evidence>
<keyword evidence="1" id="KW-0597">Phosphoprotein</keyword>
<reference evidence="6 7" key="1">
    <citation type="submission" date="2019-03" db="EMBL/GenBank/DDBJ databases">
        <title>Single cell metagenomics reveals metabolic interactions within the superorganism composed of flagellate Streblomastix strix and complex community of Bacteroidetes bacteria on its surface.</title>
        <authorList>
            <person name="Treitli S.C."/>
            <person name="Kolisko M."/>
            <person name="Husnik F."/>
            <person name="Keeling P."/>
            <person name="Hampl V."/>
        </authorList>
    </citation>
    <scope>NUCLEOTIDE SEQUENCE [LARGE SCALE GENOMIC DNA]</scope>
    <source>
        <strain evidence="6">ST1C</strain>
    </source>
</reference>
<feature type="compositionally biased region" description="Polar residues" evidence="4">
    <location>
        <begin position="117"/>
        <end position="127"/>
    </location>
</feature>
<comment type="catalytic activity">
    <reaction evidence="2">
        <text>L-threonyl-[protein] + ATP = O-phospho-L-threonyl-[protein] + ADP + H(+)</text>
        <dbReference type="Rhea" id="RHEA:46608"/>
        <dbReference type="Rhea" id="RHEA-COMP:11060"/>
        <dbReference type="Rhea" id="RHEA-COMP:11605"/>
        <dbReference type="ChEBI" id="CHEBI:15378"/>
        <dbReference type="ChEBI" id="CHEBI:30013"/>
        <dbReference type="ChEBI" id="CHEBI:30616"/>
        <dbReference type="ChEBI" id="CHEBI:61977"/>
        <dbReference type="ChEBI" id="CHEBI:456216"/>
        <dbReference type="EC" id="2.7.11.1"/>
    </reaction>
</comment>
<dbReference type="AlphaFoldDB" id="A0A5J4U184"/>